<gene>
    <name evidence="1" type="ORF">BWK73_46680</name>
</gene>
<protein>
    <submittedName>
        <fullName evidence="1">Uncharacterized protein</fullName>
    </submittedName>
</protein>
<dbReference type="EMBL" id="MTEJ01000592">
    <property type="protein sequence ID" value="OQX01264.1"/>
    <property type="molecule type" value="Genomic_DNA"/>
</dbReference>
<comment type="caution">
    <text evidence="1">The sequence shown here is derived from an EMBL/GenBank/DDBJ whole genome shotgun (WGS) entry which is preliminary data.</text>
</comment>
<accession>A0A1Y1QA59</accession>
<evidence type="ECO:0000313" key="2">
    <source>
        <dbReference type="Proteomes" id="UP000192491"/>
    </source>
</evidence>
<proteinExistence type="predicted"/>
<dbReference type="AlphaFoldDB" id="A0A1Y1QA59"/>
<reference evidence="1 2" key="1">
    <citation type="submission" date="2017-01" db="EMBL/GenBank/DDBJ databases">
        <title>Novel large sulfur bacteria in the metagenomes of groundwater-fed chemosynthetic microbial mats in the Lake Huron basin.</title>
        <authorList>
            <person name="Sharrar A.M."/>
            <person name="Flood B.E."/>
            <person name="Bailey J.V."/>
            <person name="Jones D.S."/>
            <person name="Biddanda B."/>
            <person name="Ruberg S.A."/>
            <person name="Marcus D.N."/>
            <person name="Dick G.J."/>
        </authorList>
    </citation>
    <scope>NUCLEOTIDE SEQUENCE [LARGE SCALE GENOMIC DNA]</scope>
    <source>
        <strain evidence="1">A8</strain>
    </source>
</reference>
<evidence type="ECO:0000313" key="1">
    <source>
        <dbReference type="EMBL" id="OQX01264.1"/>
    </source>
</evidence>
<dbReference type="Proteomes" id="UP000192491">
    <property type="component" value="Unassembled WGS sequence"/>
</dbReference>
<organism evidence="1 2">
    <name type="scientific">Thiothrix lacustris</name>
    <dbReference type="NCBI Taxonomy" id="525917"/>
    <lineage>
        <taxon>Bacteria</taxon>
        <taxon>Pseudomonadati</taxon>
        <taxon>Pseudomonadota</taxon>
        <taxon>Gammaproteobacteria</taxon>
        <taxon>Thiotrichales</taxon>
        <taxon>Thiotrichaceae</taxon>
        <taxon>Thiothrix</taxon>
    </lineage>
</organism>
<sequence>MSQSQEPADGKSLATFIVDYQTHTDASGQPQFKTLVTQMDVETDAAASQEWGSIERHKPCEWIQQRLQEILADQGINADPPPPMTRLNASIHAYHVHALDIEFSLEVPPAAVPRW</sequence>
<name>A0A1Y1QA59_9GAMM</name>